<organism evidence="1 2">
    <name type="scientific">Nonomuraea coxensis DSM 45129</name>
    <dbReference type="NCBI Taxonomy" id="1122611"/>
    <lineage>
        <taxon>Bacteria</taxon>
        <taxon>Bacillati</taxon>
        <taxon>Actinomycetota</taxon>
        <taxon>Actinomycetes</taxon>
        <taxon>Streptosporangiales</taxon>
        <taxon>Streptosporangiaceae</taxon>
        <taxon>Nonomuraea</taxon>
    </lineage>
</organism>
<accession>A0ABX8U161</accession>
<evidence type="ECO:0000313" key="1">
    <source>
        <dbReference type="EMBL" id="QYC41467.1"/>
    </source>
</evidence>
<dbReference type="EMBL" id="CP068985">
    <property type="protein sequence ID" value="QYC41467.1"/>
    <property type="molecule type" value="Genomic_DNA"/>
</dbReference>
<dbReference type="RefSeq" id="WP_020539751.1">
    <property type="nucleotide sequence ID" value="NZ_CP068985.1"/>
</dbReference>
<proteinExistence type="predicted"/>
<dbReference type="Proteomes" id="UP000824681">
    <property type="component" value="Chromosome"/>
</dbReference>
<gene>
    <name evidence="1" type="ORF">Nocox_19290</name>
</gene>
<sequence length="141" mass="15232">MNHDGETRRFGFAFEDRYRPLLRLLGIRPDTCELTLSDDLLRVRFGPWLVLSPRGNVAGAELSGPYSAVKAIGPRLSLADGGLTFGSTTRQGVCIRFHRSVSGSEPLGVLRHPALTVTVEEPARLLGALLSPHGAAQRTAT</sequence>
<name>A0ABX8U161_9ACTN</name>
<evidence type="ECO:0000313" key="2">
    <source>
        <dbReference type="Proteomes" id="UP000824681"/>
    </source>
</evidence>
<protein>
    <submittedName>
        <fullName evidence="1">Uncharacterized protein</fullName>
    </submittedName>
</protein>
<keyword evidence="2" id="KW-1185">Reference proteome</keyword>
<reference evidence="1 2" key="1">
    <citation type="journal article" date="2021" name="ACS Chem. Biol.">
        <title>Genomic-Led Discovery of a Novel Glycopeptide Antibiotic by Nonomuraea coxensis DSM 45129.</title>
        <authorList>
            <person name="Yushchuk O."/>
            <person name="Vior N.M."/>
            <person name="Andreo-Vidal A."/>
            <person name="Berini F."/>
            <person name="Ruckert C."/>
            <person name="Busche T."/>
            <person name="Binda E."/>
            <person name="Kalinowski J."/>
            <person name="Truman A.W."/>
            <person name="Marinelli F."/>
        </authorList>
    </citation>
    <scope>NUCLEOTIDE SEQUENCE [LARGE SCALE GENOMIC DNA]</scope>
    <source>
        <strain evidence="1 2">DSM 45129</strain>
    </source>
</reference>